<dbReference type="PANTHER" id="PTHR38479">
    <property type="entry name" value="LMO0824 PROTEIN"/>
    <property type="match status" value="1"/>
</dbReference>
<keyword evidence="2" id="KW-1185">Reference proteome</keyword>
<reference evidence="1 2" key="1">
    <citation type="submission" date="2024-09" db="EMBL/GenBank/DDBJ databases">
        <authorList>
            <person name="Sun Q."/>
            <person name="Mori K."/>
        </authorList>
    </citation>
    <scope>NUCLEOTIDE SEQUENCE [LARGE SCALE GENOMIC DNA]</scope>
    <source>
        <strain evidence="1 2">JCM 12763</strain>
    </source>
</reference>
<dbReference type="PANTHER" id="PTHR38479:SF2">
    <property type="entry name" value="WINGED HELIX DNA-BINDING DOMAIN-CONTAINING PROTEIN"/>
    <property type="match status" value="1"/>
</dbReference>
<dbReference type="RefSeq" id="WP_141339169.1">
    <property type="nucleotide sequence ID" value="NZ_JBHMAX010000005.1"/>
</dbReference>
<sequence>MSGLLHLSREQVLGHRRRVGALDERLGPGRGSLRRAAWAGLTDSVPRAALLSIHARVRETSPTTWADESLVQVWGPRFSTYVVPEQDRAVFTLGRHPVDPARRRFAEDLADRLEEVLAGRRLPYRDAGRALGMHPSQLRYAATTGRVLVRWEGAGPPHVWTVPRPGTDPAEARLELARRYLRVLAPGTPEGFERWAGLRRGQGTPVFDALGDLVPVESPSGRAWVLAEDEEGLREPRAEPSSVRLLPSGDAYLLLWGVDRELLVPDPDRRAALWTSRVWPGAVLVDGEVVGTWRRSAHRVAVTSWTPLPAGHRRAVEAEAAALPLPDLEREITVTW</sequence>
<dbReference type="InterPro" id="IPR009351">
    <property type="entry name" value="AlkZ-like"/>
</dbReference>
<dbReference type="Proteomes" id="UP001589613">
    <property type="component" value="Unassembled WGS sequence"/>
</dbReference>
<protein>
    <submittedName>
        <fullName evidence="1">DNA glycosylase AlkZ-like family protein</fullName>
    </submittedName>
</protein>
<evidence type="ECO:0000313" key="1">
    <source>
        <dbReference type="EMBL" id="MFB9730909.1"/>
    </source>
</evidence>
<gene>
    <name evidence="1" type="ORF">ACFFN0_02495</name>
</gene>
<dbReference type="EMBL" id="JBHMAX010000005">
    <property type="protein sequence ID" value="MFB9730909.1"/>
    <property type="molecule type" value="Genomic_DNA"/>
</dbReference>
<comment type="caution">
    <text evidence="1">The sequence shown here is derived from an EMBL/GenBank/DDBJ whole genome shotgun (WGS) entry which is preliminary data.</text>
</comment>
<organism evidence="1 2">
    <name type="scientific">Ornithinimicrobium kibberense</name>
    <dbReference type="NCBI Taxonomy" id="282060"/>
    <lineage>
        <taxon>Bacteria</taxon>
        <taxon>Bacillati</taxon>
        <taxon>Actinomycetota</taxon>
        <taxon>Actinomycetes</taxon>
        <taxon>Micrococcales</taxon>
        <taxon>Ornithinimicrobiaceae</taxon>
        <taxon>Ornithinimicrobium</taxon>
    </lineage>
</organism>
<proteinExistence type="predicted"/>
<dbReference type="Pfam" id="PF06224">
    <property type="entry name" value="AlkZ-like"/>
    <property type="match status" value="1"/>
</dbReference>
<name>A0ABV5UZD1_9MICO</name>
<evidence type="ECO:0000313" key="2">
    <source>
        <dbReference type="Proteomes" id="UP001589613"/>
    </source>
</evidence>
<accession>A0ABV5UZD1</accession>